<evidence type="ECO:0000313" key="4">
    <source>
        <dbReference type="EMBL" id="KAF9755539.1"/>
    </source>
</evidence>
<feature type="region of interest" description="Disordered" evidence="2">
    <location>
        <begin position="1"/>
        <end position="98"/>
    </location>
</feature>
<gene>
    <name evidence="4" type="ORF">IM811_010980</name>
</gene>
<proteinExistence type="predicted"/>
<name>A0A8H7NGK5_BIOOC</name>
<dbReference type="Gene3D" id="3.40.50.1970">
    <property type="match status" value="1"/>
</dbReference>
<dbReference type="EMBL" id="JADCTT010000003">
    <property type="protein sequence ID" value="KAF9755539.1"/>
    <property type="molecule type" value="Genomic_DNA"/>
</dbReference>
<organism evidence="4 5">
    <name type="scientific">Bionectria ochroleuca</name>
    <name type="common">Gliocladium roseum</name>
    <dbReference type="NCBI Taxonomy" id="29856"/>
    <lineage>
        <taxon>Eukaryota</taxon>
        <taxon>Fungi</taxon>
        <taxon>Dikarya</taxon>
        <taxon>Ascomycota</taxon>
        <taxon>Pezizomycotina</taxon>
        <taxon>Sordariomycetes</taxon>
        <taxon>Hypocreomycetidae</taxon>
        <taxon>Hypocreales</taxon>
        <taxon>Bionectriaceae</taxon>
        <taxon>Clonostachys</taxon>
    </lineage>
</organism>
<dbReference type="GO" id="GO:0016491">
    <property type="term" value="F:oxidoreductase activity"/>
    <property type="evidence" value="ECO:0007669"/>
    <property type="project" value="UniProtKB-KW"/>
</dbReference>
<sequence length="313" mass="32883">MSISFSVPPPPPVHLVSKPSETTATTTTTTTTTTATDTDQTNPTNPSSPSSSCTQISPPVSISGAPATGSPSVSICSASSTSASKDRPPSPSLPSFSPRIVYGPDAIARLPSELGRLHLATPLIVSSPSCISLARRIQTLIPNLDSRILDSALVNVPQKIIDDALARITDRDCVISIGGISAMALARTIGGSKEIPHICIPTTYSGSEMGGNCSNDAARRRSKVNSRRGKMSDSSPRRNSSGSASQSDSGSSRKTADIYSKNMPSIIIYDEGLTAMNTSSRFSAPTCRSEFTARTRRPSNDDAQWSYIHLPGV</sequence>
<feature type="region of interest" description="Disordered" evidence="2">
    <location>
        <begin position="210"/>
        <end position="256"/>
    </location>
</feature>
<feature type="compositionally biased region" description="Low complexity" evidence="2">
    <location>
        <begin position="14"/>
        <end position="59"/>
    </location>
</feature>
<dbReference type="SUPFAM" id="SSF56796">
    <property type="entry name" value="Dehydroquinate synthase-like"/>
    <property type="match status" value="1"/>
</dbReference>
<reference evidence="4" key="1">
    <citation type="submission" date="2020-10" db="EMBL/GenBank/DDBJ databases">
        <title>High-Quality Genome Resource of Clonostachys rosea strain S41 by Oxford Nanopore Long-Read Sequencing.</title>
        <authorList>
            <person name="Wang H."/>
        </authorList>
    </citation>
    <scope>NUCLEOTIDE SEQUENCE</scope>
    <source>
        <strain evidence="4">S41</strain>
    </source>
</reference>
<accession>A0A8H7NGK5</accession>
<feature type="compositionally biased region" description="Low complexity" evidence="2">
    <location>
        <begin position="70"/>
        <end position="83"/>
    </location>
</feature>
<dbReference type="Proteomes" id="UP000616885">
    <property type="component" value="Unassembled WGS sequence"/>
</dbReference>
<comment type="caution">
    <text evidence="4">The sequence shown here is derived from an EMBL/GenBank/DDBJ whole genome shotgun (WGS) entry which is preliminary data.</text>
</comment>
<evidence type="ECO:0000256" key="1">
    <source>
        <dbReference type="ARBA" id="ARBA00023002"/>
    </source>
</evidence>
<evidence type="ECO:0000313" key="5">
    <source>
        <dbReference type="Proteomes" id="UP000616885"/>
    </source>
</evidence>
<evidence type="ECO:0000259" key="3">
    <source>
        <dbReference type="Pfam" id="PF00465"/>
    </source>
</evidence>
<keyword evidence="1" id="KW-0560">Oxidoreductase</keyword>
<protein>
    <recommendedName>
        <fullName evidence="3">Alcohol dehydrogenase iron-type/glycerol dehydrogenase GldA domain-containing protein</fullName>
    </recommendedName>
</protein>
<feature type="compositionally biased region" description="Basic residues" evidence="2">
    <location>
        <begin position="220"/>
        <end position="229"/>
    </location>
</feature>
<dbReference type="AlphaFoldDB" id="A0A8H7NGK5"/>
<feature type="domain" description="Alcohol dehydrogenase iron-type/glycerol dehydrogenase GldA" evidence="3">
    <location>
        <begin position="98"/>
        <end position="214"/>
    </location>
</feature>
<dbReference type="Pfam" id="PF00465">
    <property type="entry name" value="Fe-ADH"/>
    <property type="match status" value="1"/>
</dbReference>
<dbReference type="GO" id="GO:0046872">
    <property type="term" value="F:metal ion binding"/>
    <property type="evidence" value="ECO:0007669"/>
    <property type="project" value="InterPro"/>
</dbReference>
<evidence type="ECO:0000256" key="2">
    <source>
        <dbReference type="SAM" id="MobiDB-lite"/>
    </source>
</evidence>
<feature type="compositionally biased region" description="Low complexity" evidence="2">
    <location>
        <begin position="232"/>
        <end position="252"/>
    </location>
</feature>
<dbReference type="InterPro" id="IPR001670">
    <property type="entry name" value="ADH_Fe/GldA"/>
</dbReference>